<keyword evidence="2" id="KW-0808">Transferase</keyword>
<dbReference type="InterPro" id="IPR038460">
    <property type="entry name" value="AcetylCoA_hyd_C_sf"/>
</dbReference>
<organism evidence="5 6">
    <name type="scientific">Alistipes putredinis DSM 17216</name>
    <dbReference type="NCBI Taxonomy" id="445970"/>
    <lineage>
        <taxon>Bacteria</taxon>
        <taxon>Pseudomonadati</taxon>
        <taxon>Bacteroidota</taxon>
        <taxon>Bacteroidia</taxon>
        <taxon>Bacteroidales</taxon>
        <taxon>Rikenellaceae</taxon>
        <taxon>Alistipes</taxon>
    </lineage>
</organism>
<dbReference type="GO" id="GO:0008775">
    <property type="term" value="F:acetate CoA-transferase activity"/>
    <property type="evidence" value="ECO:0007669"/>
    <property type="project" value="InterPro"/>
</dbReference>
<dbReference type="PANTHER" id="PTHR21432">
    <property type="entry name" value="ACETYL-COA HYDROLASE-RELATED"/>
    <property type="match status" value="1"/>
</dbReference>
<accession>B0N003</accession>
<feature type="domain" description="Acetyl-CoA hydrolase/transferase C-terminal" evidence="4">
    <location>
        <begin position="267"/>
        <end position="419"/>
    </location>
</feature>
<dbReference type="GO" id="GO:0006083">
    <property type="term" value="P:acetate metabolic process"/>
    <property type="evidence" value="ECO:0007669"/>
    <property type="project" value="InterPro"/>
</dbReference>
<dbReference type="Pfam" id="PF02550">
    <property type="entry name" value="AcetylCoA_hydro"/>
    <property type="match status" value="1"/>
</dbReference>
<evidence type="ECO:0000313" key="5">
    <source>
        <dbReference type="EMBL" id="EDS03189.1"/>
    </source>
</evidence>
<dbReference type="Gene3D" id="3.40.1080.10">
    <property type="entry name" value="Glutaconate Coenzyme A-transferase"/>
    <property type="match status" value="1"/>
</dbReference>
<dbReference type="PANTHER" id="PTHR21432:SF20">
    <property type="entry name" value="ACETYL-COA HYDROLASE"/>
    <property type="match status" value="1"/>
</dbReference>
<comment type="similarity">
    <text evidence="1">Belongs to the acetyl-CoA hydrolase/transferase family.</text>
</comment>
<dbReference type="Proteomes" id="UP000005819">
    <property type="component" value="Unassembled WGS sequence"/>
</dbReference>
<dbReference type="Gene3D" id="3.40.1080.20">
    <property type="entry name" value="Acetyl-CoA hydrolase/transferase C-terminal domain"/>
    <property type="match status" value="1"/>
</dbReference>
<evidence type="ECO:0000313" key="6">
    <source>
        <dbReference type="Proteomes" id="UP000005819"/>
    </source>
</evidence>
<evidence type="ECO:0000259" key="3">
    <source>
        <dbReference type="Pfam" id="PF02550"/>
    </source>
</evidence>
<dbReference type="HOGENOM" id="CLU_030703_1_1_10"/>
<keyword evidence="6" id="KW-1185">Reference proteome</keyword>
<proteinExistence type="inferred from homology"/>
<evidence type="ECO:0000256" key="1">
    <source>
        <dbReference type="ARBA" id="ARBA00009632"/>
    </source>
</evidence>
<keyword evidence="5" id="KW-0378">Hydrolase</keyword>
<evidence type="ECO:0000259" key="4">
    <source>
        <dbReference type="Pfam" id="PF13336"/>
    </source>
</evidence>
<feature type="domain" description="Acetyl-CoA hydrolase/transferase N-terminal" evidence="3">
    <location>
        <begin position="7"/>
        <end position="176"/>
    </location>
</feature>
<dbReference type="AlphaFoldDB" id="B0N003"/>
<dbReference type="InterPro" id="IPR026888">
    <property type="entry name" value="AcetylCoA_hyd_C"/>
</dbReference>
<dbReference type="EMBL" id="ABFK02000020">
    <property type="protein sequence ID" value="EDS03189.1"/>
    <property type="molecule type" value="Genomic_DNA"/>
</dbReference>
<dbReference type="Pfam" id="PF13336">
    <property type="entry name" value="AcetylCoA_hyd_C"/>
    <property type="match status" value="1"/>
</dbReference>
<protein>
    <submittedName>
        <fullName evidence="5">Acetyl-CoA hydrolase/transferase</fullName>
    </submittedName>
</protein>
<dbReference type="GO" id="GO:0016787">
    <property type="term" value="F:hydrolase activity"/>
    <property type="evidence" value="ECO:0007669"/>
    <property type="project" value="UniProtKB-KW"/>
</dbReference>
<dbReference type="InterPro" id="IPR046433">
    <property type="entry name" value="ActCoA_hydro"/>
</dbReference>
<reference evidence="5" key="1">
    <citation type="submission" date="2007-10" db="EMBL/GenBank/DDBJ databases">
        <authorList>
            <person name="Fulton L."/>
            <person name="Clifton S."/>
            <person name="Fulton B."/>
            <person name="Xu J."/>
            <person name="Minx P."/>
            <person name="Pepin K.H."/>
            <person name="Johnson M."/>
            <person name="Thiruvilangam P."/>
            <person name="Bhonagiri V."/>
            <person name="Nash W.E."/>
            <person name="Mardis E.R."/>
            <person name="Wilson R.K."/>
        </authorList>
    </citation>
    <scope>NUCLEOTIDE SEQUENCE [LARGE SCALE GENOMIC DNA]</scope>
    <source>
        <strain evidence="5">DSM 17216</strain>
    </source>
</reference>
<comment type="caution">
    <text evidence="5">The sequence shown here is derived from an EMBL/GenBank/DDBJ whole genome shotgun (WGS) entry which is preliminary data.</text>
</comment>
<dbReference type="eggNOG" id="COG0427">
    <property type="taxonomic scope" value="Bacteria"/>
</dbReference>
<dbReference type="Gene3D" id="3.30.750.70">
    <property type="entry name" value="4-hydroxybutyrate coenzyme like domains"/>
    <property type="match status" value="1"/>
</dbReference>
<sequence>MINYTTAAEAAKLIKSNDSVYIQGSVSIPEVLVKAMADRGHELRGVKVYSAFAIGREEAPYCKPEYKDSFLVYSLFVSNSVRNWIAQGYGQAIPAFLGEIPGLFRKGIIPIDVALLNCSRPNADGYCSFGTSADLAVSAAECAKVVIAQINPHVPFSYGDALIHVSKLTAAVEVDEPLVELPTAQPNEIDRKIGGYIAELIPDGATLQIGVGGIPNAVLAALGDHKHLGLHTEALTDGVVPLIRSGVIDNSQKKVLPGKNLASLALGSKRLYEYMDYNEDLIMKDVAWTNDPFRIRENPKVMAINSALEVDLTGQICADSIGTMIYSSVGGQHDFMYGGALSEGGKTFIALPSTTSKGHSKIKALLTPGAGVVTTRFQTQYVVTEYGAAYLLGKGLAERARALIDIAHPSAREELEKAACERFGYSFLRLK</sequence>
<name>B0N003_9BACT</name>
<gene>
    <name evidence="5" type="ORF">ALIPUT_02728</name>
</gene>
<dbReference type="InterPro" id="IPR003702">
    <property type="entry name" value="ActCoA_hydro_N"/>
</dbReference>
<dbReference type="SUPFAM" id="SSF100950">
    <property type="entry name" value="NagB/RpiA/CoA transferase-like"/>
    <property type="match status" value="2"/>
</dbReference>
<evidence type="ECO:0000256" key="2">
    <source>
        <dbReference type="ARBA" id="ARBA00022679"/>
    </source>
</evidence>
<dbReference type="InterPro" id="IPR037171">
    <property type="entry name" value="NagB/RpiA_transferase-like"/>
</dbReference>
<reference evidence="5" key="2">
    <citation type="submission" date="2013-09" db="EMBL/GenBank/DDBJ databases">
        <title>Draft genome sequence of Alistipes putredinis (DSM 17216).</title>
        <authorList>
            <person name="Sudarsanam P."/>
            <person name="Ley R."/>
            <person name="Guruge J."/>
            <person name="Turnbaugh P.J."/>
            <person name="Mahowald M."/>
            <person name="Liep D."/>
            <person name="Gordon J."/>
        </authorList>
    </citation>
    <scope>NUCLEOTIDE SEQUENCE</scope>
    <source>
        <strain evidence="5">DSM 17216</strain>
    </source>
</reference>